<keyword evidence="5" id="KW-1185">Reference proteome</keyword>
<dbReference type="EMBL" id="JAFJZO010000036">
    <property type="protein sequence ID" value="KAG5489894.1"/>
    <property type="molecule type" value="Genomic_DNA"/>
</dbReference>
<dbReference type="KEGG" id="phet:94286142"/>
<feature type="compositionally biased region" description="Low complexity" evidence="2">
    <location>
        <begin position="20"/>
        <end position="29"/>
    </location>
</feature>
<gene>
    <name evidence="4" type="ORF">JKF63_00011</name>
</gene>
<dbReference type="OrthoDB" id="49605at2759"/>
<evidence type="ECO:0000313" key="5">
    <source>
        <dbReference type="Proteomes" id="UP000674318"/>
    </source>
</evidence>
<proteinExistence type="predicted"/>
<feature type="region of interest" description="Disordered" evidence="2">
    <location>
        <begin position="1"/>
        <end position="37"/>
    </location>
</feature>
<dbReference type="PANTHER" id="PTHR46713:SF1">
    <property type="entry name" value="F13M7.16 PROTEIN"/>
    <property type="match status" value="1"/>
</dbReference>
<evidence type="ECO:0000256" key="1">
    <source>
        <dbReference type="SAM" id="Coils"/>
    </source>
</evidence>
<dbReference type="InterPro" id="IPR018997">
    <property type="entry name" value="PUB_domain"/>
</dbReference>
<evidence type="ECO:0000313" key="4">
    <source>
        <dbReference type="EMBL" id="KAG5489894.1"/>
    </source>
</evidence>
<dbReference type="CDD" id="cd09212">
    <property type="entry name" value="PUB"/>
    <property type="match status" value="1"/>
</dbReference>
<dbReference type="Gene3D" id="1.20.58.2190">
    <property type="match status" value="1"/>
</dbReference>
<sequence>MSNDARGTAVPQVGDPSPAVGVSVGNSSSSEERDSGTYTISQTVFDALTARGFSENAIKKSIVAGCINEATCTQWIQMHKEHPELDTALEDGVEVIIKAKRVLTEAEREAKVRELQERVRRKKDEEKMELQRKERERLEMGRQMARMKNEMDDVRRKMNVEEARREKAADLEARRRIKIQIAADRLERKGHSKDEALALATKEFEEAAEQERTESASKLAKLQEMQLPGQTATSLSDTTWSLSAITADSSNENKLVGLLEGDVPVSAEVLIGNMRKRIPFKQTNECVRTLRLILSNILADPFDTKKRTLRASTKVFRETIIPVDEAVQLLRWCGFDLSTDAANNQTLCLSTVIVRRLSQALALLGDA</sequence>
<name>A0A836HEB0_9TRYP</name>
<dbReference type="RefSeq" id="XP_067752222.1">
    <property type="nucleotide sequence ID" value="XM_067896065.1"/>
</dbReference>
<reference evidence="4 5" key="1">
    <citation type="submission" date="2021-02" db="EMBL/GenBank/DDBJ databases">
        <title>Porcisia hertigi Genome sequencing and assembly.</title>
        <authorList>
            <person name="Almutairi H."/>
            <person name="Gatherer D."/>
        </authorList>
    </citation>
    <scope>NUCLEOTIDE SEQUENCE [LARGE SCALE GENOMIC DNA]</scope>
    <source>
        <strain evidence="4 5">C119</strain>
    </source>
</reference>
<evidence type="ECO:0000256" key="2">
    <source>
        <dbReference type="SAM" id="MobiDB-lite"/>
    </source>
</evidence>
<dbReference type="Pfam" id="PF09409">
    <property type="entry name" value="PUB"/>
    <property type="match status" value="1"/>
</dbReference>
<comment type="caution">
    <text evidence="4">The sequence shown here is derived from an EMBL/GenBank/DDBJ whole genome shotgun (WGS) entry which is preliminary data.</text>
</comment>
<dbReference type="InterPro" id="IPR036339">
    <property type="entry name" value="PUB-like_dom_sf"/>
</dbReference>
<dbReference type="AlphaFoldDB" id="A0A836HEB0"/>
<dbReference type="SUPFAM" id="SSF143503">
    <property type="entry name" value="PUG domain-like"/>
    <property type="match status" value="1"/>
</dbReference>
<dbReference type="GeneID" id="94286142"/>
<organism evidence="4 5">
    <name type="scientific">Porcisia hertigi</name>
    <dbReference type="NCBI Taxonomy" id="2761500"/>
    <lineage>
        <taxon>Eukaryota</taxon>
        <taxon>Discoba</taxon>
        <taxon>Euglenozoa</taxon>
        <taxon>Kinetoplastea</taxon>
        <taxon>Metakinetoplastina</taxon>
        <taxon>Trypanosomatida</taxon>
        <taxon>Trypanosomatidae</taxon>
        <taxon>Leishmaniinae</taxon>
        <taxon>Porcisia</taxon>
    </lineage>
</organism>
<evidence type="ECO:0000259" key="3">
    <source>
        <dbReference type="Pfam" id="PF09409"/>
    </source>
</evidence>
<dbReference type="PANTHER" id="PTHR46713">
    <property type="entry name" value="F13M7.16 PROTEIN"/>
    <property type="match status" value="1"/>
</dbReference>
<keyword evidence="1" id="KW-0175">Coiled coil</keyword>
<protein>
    <recommendedName>
        <fullName evidence="3">PUB domain-containing protein</fullName>
    </recommendedName>
</protein>
<feature type="coiled-coil region" evidence="1">
    <location>
        <begin position="105"/>
        <end position="171"/>
    </location>
</feature>
<accession>A0A836HEB0</accession>
<dbReference type="Proteomes" id="UP000674318">
    <property type="component" value="Unassembled WGS sequence"/>
</dbReference>
<feature type="domain" description="PUB" evidence="3">
    <location>
        <begin position="281"/>
        <end position="351"/>
    </location>
</feature>